<feature type="site" description="Stabilizes the basic form of H active site to accept a proton" evidence="8">
    <location>
        <position position="91"/>
    </location>
</feature>
<keyword evidence="3 8" id="KW-0378">Hydrolase</keyword>
<organism evidence="11 12">
    <name type="scientific">Fructobacillus ficulneus</name>
    <dbReference type="NCBI Taxonomy" id="157463"/>
    <lineage>
        <taxon>Bacteria</taxon>
        <taxon>Bacillati</taxon>
        <taxon>Bacillota</taxon>
        <taxon>Bacilli</taxon>
        <taxon>Lactobacillales</taxon>
        <taxon>Lactobacillaceae</taxon>
        <taxon>Fructobacillus</taxon>
    </lineage>
</organism>
<comment type="subunit">
    <text evidence="8">Monomer.</text>
</comment>
<evidence type="ECO:0000256" key="8">
    <source>
        <dbReference type="HAMAP-Rule" id="MF_00083"/>
    </source>
</evidence>
<evidence type="ECO:0000313" key="12">
    <source>
        <dbReference type="Proteomes" id="UP000253891"/>
    </source>
</evidence>
<dbReference type="FunFam" id="3.40.50.1470:FF:000001">
    <property type="entry name" value="Peptidyl-tRNA hydrolase"/>
    <property type="match status" value="1"/>
</dbReference>
<evidence type="ECO:0000256" key="3">
    <source>
        <dbReference type="ARBA" id="ARBA00022801"/>
    </source>
</evidence>
<reference evidence="11 12" key="1">
    <citation type="journal article" date="2015" name="BMC Genomics">
        <title>Comparative genomics of Fructobacillus spp. and Leuconostoc spp. reveals niche-specific evolution of Fructobacillus spp.</title>
        <authorList>
            <person name="Endo A."/>
            <person name="Tanizawa Y."/>
            <person name="Tanaka N."/>
            <person name="Maeno S."/>
            <person name="Kumar H."/>
            <person name="Shiwa Y."/>
            <person name="Okada S."/>
            <person name="Yoshikawa H."/>
            <person name="Dicks L."/>
            <person name="Nakagawa J."/>
            <person name="Arita M."/>
        </authorList>
    </citation>
    <scope>NUCLEOTIDE SEQUENCE [LARGE SCALE GENOMIC DNA]</scope>
    <source>
        <strain evidence="11 12">JCM 12225</strain>
    </source>
</reference>
<dbReference type="Proteomes" id="UP000253891">
    <property type="component" value="Unassembled WGS sequence"/>
</dbReference>
<dbReference type="AlphaFoldDB" id="A0A0K8MGP5"/>
<dbReference type="STRING" id="157463.GCA_001047075_00294"/>
<name>A0A0K8MGP5_9LACO</name>
<feature type="binding site" evidence="8">
    <location>
        <position position="64"/>
    </location>
    <ligand>
        <name>tRNA</name>
        <dbReference type="ChEBI" id="CHEBI:17843"/>
    </ligand>
</feature>
<comment type="subcellular location">
    <subcellularLocation>
        <location evidence="8">Cytoplasm</location>
    </subcellularLocation>
</comment>
<comment type="function">
    <text evidence="8">Hydrolyzes ribosome-free peptidyl-tRNAs (with 1 or more amino acids incorporated), which drop off the ribosome during protein synthesis, or as a result of ribosome stalling.</text>
</comment>
<evidence type="ECO:0000256" key="2">
    <source>
        <dbReference type="ARBA" id="ARBA00022555"/>
    </source>
</evidence>
<dbReference type="GO" id="GO:0006515">
    <property type="term" value="P:protein quality control for misfolded or incompletely synthesized proteins"/>
    <property type="evidence" value="ECO:0007669"/>
    <property type="project" value="UniProtKB-UniRule"/>
</dbReference>
<dbReference type="RefSeq" id="WP_061992787.1">
    <property type="nucleotide sequence ID" value="NZ_DF967986.1"/>
</dbReference>
<dbReference type="GO" id="GO:0004045">
    <property type="term" value="F:peptidyl-tRNA hydrolase activity"/>
    <property type="evidence" value="ECO:0007669"/>
    <property type="project" value="UniProtKB-UniRule"/>
</dbReference>
<accession>A0A0K8MGP5</accession>
<comment type="catalytic activity">
    <reaction evidence="6 8 9">
        <text>an N-acyl-L-alpha-aminoacyl-tRNA + H2O = an N-acyl-L-amino acid + a tRNA + H(+)</text>
        <dbReference type="Rhea" id="RHEA:54448"/>
        <dbReference type="Rhea" id="RHEA-COMP:10123"/>
        <dbReference type="Rhea" id="RHEA-COMP:13883"/>
        <dbReference type="ChEBI" id="CHEBI:15377"/>
        <dbReference type="ChEBI" id="CHEBI:15378"/>
        <dbReference type="ChEBI" id="CHEBI:59874"/>
        <dbReference type="ChEBI" id="CHEBI:78442"/>
        <dbReference type="ChEBI" id="CHEBI:138191"/>
        <dbReference type="EC" id="3.1.1.29"/>
    </reaction>
</comment>
<dbReference type="NCBIfam" id="TIGR00447">
    <property type="entry name" value="pth"/>
    <property type="match status" value="1"/>
</dbReference>
<keyword evidence="8" id="KW-0963">Cytoplasm</keyword>
<dbReference type="InterPro" id="IPR001328">
    <property type="entry name" value="Pept_tRNA_hydro"/>
</dbReference>
<evidence type="ECO:0000256" key="5">
    <source>
        <dbReference type="ARBA" id="ARBA00038063"/>
    </source>
</evidence>
<dbReference type="HAMAP" id="MF_00083">
    <property type="entry name" value="Pept_tRNA_hydro_bact"/>
    <property type="match status" value="1"/>
</dbReference>
<feature type="site" description="Discriminates between blocked and unblocked aminoacyl-tRNA" evidence="8">
    <location>
        <position position="9"/>
    </location>
</feature>
<evidence type="ECO:0000256" key="4">
    <source>
        <dbReference type="ARBA" id="ARBA00022884"/>
    </source>
</evidence>
<dbReference type="PANTHER" id="PTHR17224">
    <property type="entry name" value="PEPTIDYL-TRNA HYDROLASE"/>
    <property type="match status" value="1"/>
</dbReference>
<dbReference type="InterPro" id="IPR018171">
    <property type="entry name" value="Pept_tRNA_hydro_CS"/>
</dbReference>
<keyword evidence="12" id="KW-1185">Reference proteome</keyword>
<comment type="function">
    <text evidence="8">Catalyzes the release of premature peptidyl moieties from peptidyl-tRNA molecules trapped in stalled 50S ribosomal subunits, and thus maintains levels of free tRNAs and 50S ribosomes.</text>
</comment>
<dbReference type="EC" id="3.1.1.29" evidence="1 8"/>
<dbReference type="GO" id="GO:0000049">
    <property type="term" value="F:tRNA binding"/>
    <property type="evidence" value="ECO:0007669"/>
    <property type="project" value="UniProtKB-UniRule"/>
</dbReference>
<evidence type="ECO:0000256" key="1">
    <source>
        <dbReference type="ARBA" id="ARBA00013260"/>
    </source>
</evidence>
<gene>
    <name evidence="8" type="primary">pth</name>
    <name evidence="11" type="ORF">FFIC_091960</name>
</gene>
<dbReference type="InterPro" id="IPR036416">
    <property type="entry name" value="Pept_tRNA_hydro_sf"/>
</dbReference>
<feature type="binding site" evidence="8">
    <location>
        <position position="112"/>
    </location>
    <ligand>
        <name>tRNA</name>
        <dbReference type="ChEBI" id="CHEBI:17843"/>
    </ligand>
</feature>
<feature type="binding site" evidence="8">
    <location>
        <position position="66"/>
    </location>
    <ligand>
        <name>tRNA</name>
        <dbReference type="ChEBI" id="CHEBI:17843"/>
    </ligand>
</feature>
<feature type="active site" description="Proton acceptor" evidence="8">
    <location>
        <position position="19"/>
    </location>
</feature>
<keyword evidence="2 8" id="KW-0820">tRNA-binding</keyword>
<keyword evidence="4 8" id="KW-0694">RNA-binding</keyword>
<dbReference type="Pfam" id="PF01195">
    <property type="entry name" value="Pept_tRNA_hydro"/>
    <property type="match status" value="1"/>
</dbReference>
<dbReference type="Gene3D" id="3.40.50.1470">
    <property type="entry name" value="Peptidyl-tRNA hydrolase"/>
    <property type="match status" value="1"/>
</dbReference>
<dbReference type="OrthoDB" id="9800507at2"/>
<sequence>MKFIFGLGNIGASYDQTRHNIGFMALDHFAASHNASFVPTKLFASAAKVQINGEIVWLVKPSTFMNDSGQAVRAFLDFYGGDVDDILVLADDMDSNFGKIRFRAKGSAGGHNGLKSIMAHTKSQEFLRLKFGIGHPDHDHQSVVNYVLGKFSKEDLAFWDDAFDKVDQAMVDWIGGATPAELSNQYNG</sequence>
<evidence type="ECO:0000256" key="6">
    <source>
        <dbReference type="ARBA" id="ARBA00048707"/>
    </source>
</evidence>
<proteinExistence type="inferred from homology"/>
<dbReference type="CDD" id="cd00462">
    <property type="entry name" value="PTH"/>
    <property type="match status" value="1"/>
</dbReference>
<evidence type="ECO:0000256" key="9">
    <source>
        <dbReference type="RuleBase" id="RU000673"/>
    </source>
</evidence>
<dbReference type="GO" id="GO:0005737">
    <property type="term" value="C:cytoplasm"/>
    <property type="evidence" value="ECO:0007669"/>
    <property type="project" value="UniProtKB-SubCell"/>
</dbReference>
<evidence type="ECO:0000256" key="7">
    <source>
        <dbReference type="ARBA" id="ARBA00050038"/>
    </source>
</evidence>
<comment type="similarity">
    <text evidence="5 8 10">Belongs to the PTH family.</text>
</comment>
<feature type="binding site" evidence="8">
    <location>
        <position position="14"/>
    </location>
    <ligand>
        <name>tRNA</name>
        <dbReference type="ChEBI" id="CHEBI:17843"/>
    </ligand>
</feature>
<dbReference type="EMBL" id="DF967986">
    <property type="protein sequence ID" value="GAO99368.1"/>
    <property type="molecule type" value="Genomic_DNA"/>
</dbReference>
<evidence type="ECO:0000256" key="10">
    <source>
        <dbReference type="RuleBase" id="RU004320"/>
    </source>
</evidence>
<dbReference type="GO" id="GO:0072344">
    <property type="term" value="P:rescue of stalled ribosome"/>
    <property type="evidence" value="ECO:0007669"/>
    <property type="project" value="UniProtKB-UniRule"/>
</dbReference>
<evidence type="ECO:0000313" key="11">
    <source>
        <dbReference type="EMBL" id="GAO99368.1"/>
    </source>
</evidence>
<protein>
    <recommendedName>
        <fullName evidence="7 8">Peptidyl-tRNA hydrolase</fullName>
        <shortName evidence="8">Pth</shortName>
        <ecNumber evidence="1 8">3.1.1.29</ecNumber>
    </recommendedName>
</protein>
<dbReference type="PANTHER" id="PTHR17224:SF1">
    <property type="entry name" value="PEPTIDYL-TRNA HYDROLASE"/>
    <property type="match status" value="1"/>
</dbReference>
<dbReference type="PROSITE" id="PS01196">
    <property type="entry name" value="PEPT_TRNA_HYDROL_2"/>
    <property type="match status" value="1"/>
</dbReference>
<dbReference type="PROSITE" id="PS01195">
    <property type="entry name" value="PEPT_TRNA_HYDROL_1"/>
    <property type="match status" value="1"/>
</dbReference>
<dbReference type="SUPFAM" id="SSF53178">
    <property type="entry name" value="Peptidyl-tRNA hydrolase-like"/>
    <property type="match status" value="1"/>
</dbReference>